<dbReference type="EMBL" id="HE573026">
    <property type="protein sequence ID" value="CCC51233.1"/>
    <property type="molecule type" value="Genomic_DNA"/>
</dbReference>
<evidence type="ECO:0000256" key="1">
    <source>
        <dbReference type="SAM" id="MobiDB-lite"/>
    </source>
</evidence>
<name>G0U5T2_TRYVY</name>
<feature type="region of interest" description="Disordered" evidence="1">
    <location>
        <begin position="1"/>
        <end position="30"/>
    </location>
</feature>
<gene>
    <name evidence="2" type="ORF">TVY486_1002860</name>
</gene>
<dbReference type="VEuPathDB" id="TriTrypDB:TvY486_1002860"/>
<evidence type="ECO:0000313" key="2">
    <source>
        <dbReference type="EMBL" id="CCC51233.1"/>
    </source>
</evidence>
<dbReference type="AlphaFoldDB" id="G0U5T2"/>
<sequence length="258" mass="27951">MKPDEGRDSEFSDAQQQQRSSLENRRPDCGRLGVAGFSRASILDAAPVCASGAVSELERVSICDPQEHGTPQTRSTERKLRGSLGHLGKAGDVATSLTAARKSSSTLSRSLSSLHTMSWNKKRLHTSASANAILSEMSPTNGVRRLRNNPPTQSHSRSYVVKGTSRVSNKSAVSDCSNSRSNSLSLPSSPFQPVNESSDGCTSEPCCNNHGVIATEYKTSGGNVQKIVREVAYNNFFTDEDIPFVSTRSFRRRSLSPR</sequence>
<feature type="compositionally biased region" description="Basic and acidic residues" evidence="1">
    <location>
        <begin position="1"/>
        <end position="10"/>
    </location>
</feature>
<feature type="compositionally biased region" description="Polar residues" evidence="1">
    <location>
        <begin position="12"/>
        <end position="21"/>
    </location>
</feature>
<organism evidence="2">
    <name type="scientific">Trypanosoma vivax (strain Y486)</name>
    <dbReference type="NCBI Taxonomy" id="1055687"/>
    <lineage>
        <taxon>Eukaryota</taxon>
        <taxon>Discoba</taxon>
        <taxon>Euglenozoa</taxon>
        <taxon>Kinetoplastea</taxon>
        <taxon>Metakinetoplastina</taxon>
        <taxon>Trypanosomatida</taxon>
        <taxon>Trypanosomatidae</taxon>
        <taxon>Trypanosoma</taxon>
        <taxon>Duttonella</taxon>
    </lineage>
</organism>
<feature type="region of interest" description="Disordered" evidence="1">
    <location>
        <begin position="135"/>
        <end position="197"/>
    </location>
</feature>
<feature type="compositionally biased region" description="Polar residues" evidence="1">
    <location>
        <begin position="165"/>
        <end position="176"/>
    </location>
</feature>
<proteinExistence type="predicted"/>
<protein>
    <submittedName>
        <fullName evidence="2">Uncharacterized protein</fullName>
    </submittedName>
</protein>
<accession>G0U5T2</accession>
<feature type="compositionally biased region" description="Low complexity" evidence="1">
    <location>
        <begin position="177"/>
        <end position="189"/>
    </location>
</feature>
<reference evidence="2" key="1">
    <citation type="journal article" date="2012" name="Proc. Natl. Acad. Sci. U.S.A.">
        <title>Antigenic diversity is generated by distinct evolutionary mechanisms in African trypanosome species.</title>
        <authorList>
            <person name="Jackson A.P."/>
            <person name="Berry A."/>
            <person name="Aslett M."/>
            <person name="Allison H.C."/>
            <person name="Burton P."/>
            <person name="Vavrova-Anderson J."/>
            <person name="Brown R."/>
            <person name="Browne H."/>
            <person name="Corton N."/>
            <person name="Hauser H."/>
            <person name="Gamble J."/>
            <person name="Gilderthorp R."/>
            <person name="Marcello L."/>
            <person name="McQuillan J."/>
            <person name="Otto T.D."/>
            <person name="Quail M.A."/>
            <person name="Sanders M.J."/>
            <person name="van Tonder A."/>
            <person name="Ginger M.L."/>
            <person name="Field M.C."/>
            <person name="Barry J.D."/>
            <person name="Hertz-Fowler C."/>
            <person name="Berriman M."/>
        </authorList>
    </citation>
    <scope>NUCLEOTIDE SEQUENCE</scope>
    <source>
        <strain evidence="2">Y486</strain>
    </source>
</reference>